<reference evidence="1" key="1">
    <citation type="submission" date="2021-12" db="EMBL/GenBank/DDBJ databases">
        <title>Black yeast isolated from Biological Soil Crust.</title>
        <authorList>
            <person name="Kurbessoian T."/>
        </authorList>
    </citation>
    <scope>NUCLEOTIDE SEQUENCE</scope>
    <source>
        <strain evidence="1">CCFEE 5208</strain>
    </source>
</reference>
<protein>
    <submittedName>
        <fullName evidence="1">Uncharacterized protein</fullName>
    </submittedName>
</protein>
<proteinExistence type="predicted"/>
<evidence type="ECO:0000313" key="1">
    <source>
        <dbReference type="EMBL" id="KAK0323562.1"/>
    </source>
</evidence>
<dbReference type="EMBL" id="JASUXU010000012">
    <property type="protein sequence ID" value="KAK0323562.1"/>
    <property type="molecule type" value="Genomic_DNA"/>
</dbReference>
<dbReference type="Proteomes" id="UP001168146">
    <property type="component" value="Unassembled WGS sequence"/>
</dbReference>
<gene>
    <name evidence="1" type="ORF">LTR82_005309</name>
</gene>
<comment type="caution">
    <text evidence="1">The sequence shown here is derived from an EMBL/GenBank/DDBJ whole genome shotgun (WGS) entry which is preliminary data.</text>
</comment>
<sequence>MTDRALPVRISGTPVKNVNDRQSKFDAARLDPMHRGISKSLAERASRAPGLEAKAGTGKMRFLAQSLFSEIT</sequence>
<accession>A0AAN6FVG1</accession>
<organism evidence="1 2">
    <name type="scientific">Friedmanniomyces endolithicus</name>
    <dbReference type="NCBI Taxonomy" id="329885"/>
    <lineage>
        <taxon>Eukaryota</taxon>
        <taxon>Fungi</taxon>
        <taxon>Dikarya</taxon>
        <taxon>Ascomycota</taxon>
        <taxon>Pezizomycotina</taxon>
        <taxon>Dothideomycetes</taxon>
        <taxon>Dothideomycetidae</taxon>
        <taxon>Mycosphaerellales</taxon>
        <taxon>Teratosphaeriaceae</taxon>
        <taxon>Friedmanniomyces</taxon>
    </lineage>
</organism>
<name>A0AAN6FVG1_9PEZI</name>
<evidence type="ECO:0000313" key="2">
    <source>
        <dbReference type="Proteomes" id="UP001168146"/>
    </source>
</evidence>
<dbReference type="AlphaFoldDB" id="A0AAN6FVG1"/>